<feature type="non-terminal residue" evidence="2">
    <location>
        <position position="1"/>
    </location>
</feature>
<accession>A0A3G4ZY10</accession>
<protein>
    <submittedName>
        <fullName evidence="2">Uncharacterized protein</fullName>
    </submittedName>
</protein>
<keyword evidence="1" id="KW-1133">Transmembrane helix</keyword>
<evidence type="ECO:0000313" key="2">
    <source>
        <dbReference type="EMBL" id="AYV78891.1"/>
    </source>
</evidence>
<name>A0A3G4ZY10_9VIRU</name>
<dbReference type="EMBL" id="MK072109">
    <property type="protein sequence ID" value="AYV78891.1"/>
    <property type="molecule type" value="Genomic_DNA"/>
</dbReference>
<keyword evidence="1" id="KW-0472">Membrane</keyword>
<organism evidence="2">
    <name type="scientific">Edafosvirus sp</name>
    <dbReference type="NCBI Taxonomy" id="2487765"/>
    <lineage>
        <taxon>Viruses</taxon>
        <taxon>Varidnaviria</taxon>
        <taxon>Bamfordvirae</taxon>
        <taxon>Nucleocytoviricota</taxon>
        <taxon>Megaviricetes</taxon>
        <taxon>Imitervirales</taxon>
        <taxon>Mimiviridae</taxon>
        <taxon>Klosneuvirinae</taxon>
    </lineage>
</organism>
<proteinExistence type="predicted"/>
<evidence type="ECO:0000256" key="1">
    <source>
        <dbReference type="SAM" id="Phobius"/>
    </source>
</evidence>
<feature type="transmembrane region" description="Helical" evidence="1">
    <location>
        <begin position="6"/>
        <end position="24"/>
    </location>
</feature>
<keyword evidence="1" id="KW-0812">Transmembrane</keyword>
<sequence>ADFGLALVFMGIGYVLGSMFPTTIKKNTISVTKNGVHTGGYYIKITDVGSFYVGGHLK</sequence>
<gene>
    <name evidence="2" type="ORF">Edafosvirus44_6</name>
</gene>
<reference evidence="2" key="1">
    <citation type="submission" date="2018-10" db="EMBL/GenBank/DDBJ databases">
        <title>Hidden diversity of soil giant viruses.</title>
        <authorList>
            <person name="Schulz F."/>
            <person name="Alteio L."/>
            <person name="Goudeau D."/>
            <person name="Ryan E.M."/>
            <person name="Malmstrom R.R."/>
            <person name="Blanchard J."/>
            <person name="Woyke T."/>
        </authorList>
    </citation>
    <scope>NUCLEOTIDE SEQUENCE</scope>
    <source>
        <strain evidence="2">EDV1</strain>
    </source>
</reference>